<dbReference type="PANTHER" id="PTHR33990">
    <property type="entry name" value="PROTEIN YJDN-RELATED"/>
    <property type="match status" value="1"/>
</dbReference>
<dbReference type="EMBL" id="JASXSZ010000001">
    <property type="protein sequence ID" value="MDL9978244.1"/>
    <property type="molecule type" value="Genomic_DNA"/>
</dbReference>
<sequence>MQKIIPSVWCAGNADDMAAFYAATLPDTRIVHSDRYPTEGLLDFQQAMAGKTITIDLSIGGFRLNLLNGGDEFTPNPSISFMVDFDPAAYDGEHAARAALDHAWIGLAESGTILIPLGEYPYSPRYGWVQDRYGVSWQLMLAPEGGRLRPPVVPSLMFCGANQNRASEALNAYVDLFGGQLGTMAPYAEQTGPAAAGALMFGDAELGGQWFAAMDSGMEQDYTFSEGLSLIVNCADQEEIDRLWGVLSQHPDAEQCGWCRDAYGVSWQVVPQNMPELLAAPGAFGAMLQMKKIVIADLHA</sequence>
<dbReference type="Gene3D" id="3.30.720.110">
    <property type="match status" value="1"/>
</dbReference>
<organism evidence="2 3">
    <name type="scientific">Microbacterium candidum</name>
    <dbReference type="NCBI Taxonomy" id="3041922"/>
    <lineage>
        <taxon>Bacteria</taxon>
        <taxon>Bacillati</taxon>
        <taxon>Actinomycetota</taxon>
        <taxon>Actinomycetes</taxon>
        <taxon>Micrococcales</taxon>
        <taxon>Microbacteriaceae</taxon>
        <taxon>Microbacterium</taxon>
    </lineage>
</organism>
<dbReference type="Pfam" id="PF06983">
    <property type="entry name" value="3-dmu-9_3-mt"/>
    <property type="match status" value="2"/>
</dbReference>
<dbReference type="RefSeq" id="WP_286286477.1">
    <property type="nucleotide sequence ID" value="NZ_JASXSZ010000001.1"/>
</dbReference>
<dbReference type="Gene3D" id="3.10.180.10">
    <property type="entry name" value="2,3-Dihydroxybiphenyl 1,2-Dioxygenase, domain 1"/>
    <property type="match status" value="1"/>
</dbReference>
<feature type="domain" description="PhnB-like" evidence="1">
    <location>
        <begin position="152"/>
        <end position="270"/>
    </location>
</feature>
<protein>
    <submittedName>
        <fullName evidence="2">VOC family protein</fullName>
    </submittedName>
</protein>
<comment type="caution">
    <text evidence="2">The sequence shown here is derived from an EMBL/GenBank/DDBJ whole genome shotgun (WGS) entry which is preliminary data.</text>
</comment>
<evidence type="ECO:0000313" key="3">
    <source>
        <dbReference type="Proteomes" id="UP001235064"/>
    </source>
</evidence>
<dbReference type="InterPro" id="IPR029068">
    <property type="entry name" value="Glyas_Bleomycin-R_OHBP_Dase"/>
</dbReference>
<dbReference type="Proteomes" id="UP001235064">
    <property type="component" value="Unassembled WGS sequence"/>
</dbReference>
<keyword evidence="3" id="KW-1185">Reference proteome</keyword>
<evidence type="ECO:0000313" key="2">
    <source>
        <dbReference type="EMBL" id="MDL9978244.1"/>
    </source>
</evidence>
<reference evidence="2 3" key="1">
    <citation type="submission" date="2023-06" db="EMBL/GenBank/DDBJ databases">
        <title>Microbacterium sp. nov., isolated from a waste landfill.</title>
        <authorList>
            <person name="Wen W."/>
        </authorList>
    </citation>
    <scope>NUCLEOTIDE SEQUENCE [LARGE SCALE GENOMIC DNA]</scope>
    <source>
        <strain evidence="2 3">ASV49</strain>
    </source>
</reference>
<dbReference type="CDD" id="cd06588">
    <property type="entry name" value="PhnB_like"/>
    <property type="match status" value="2"/>
</dbReference>
<dbReference type="InterPro" id="IPR028973">
    <property type="entry name" value="PhnB-like"/>
</dbReference>
<gene>
    <name evidence="2" type="ORF">QSV35_02775</name>
</gene>
<name>A0ABT7MUX5_9MICO</name>
<accession>A0ABT7MUX5</accession>
<proteinExistence type="predicted"/>
<dbReference type="SUPFAM" id="SSF54593">
    <property type="entry name" value="Glyoxalase/Bleomycin resistance protein/Dihydroxybiphenyl dioxygenase"/>
    <property type="match status" value="2"/>
</dbReference>
<dbReference type="Gene3D" id="3.30.720.100">
    <property type="match status" value="1"/>
</dbReference>
<feature type="domain" description="PhnB-like" evidence="1">
    <location>
        <begin position="2"/>
        <end position="139"/>
    </location>
</feature>
<evidence type="ECO:0000259" key="1">
    <source>
        <dbReference type="Pfam" id="PF06983"/>
    </source>
</evidence>